<evidence type="ECO:0000256" key="1">
    <source>
        <dbReference type="ARBA" id="ARBA00022448"/>
    </source>
</evidence>
<keyword evidence="3" id="KW-0479">Metal-binding</keyword>
<sequence>MKNIVVGILTLLIIALMLFTFITGGAYHGGERGKVIKDIGSGGVSNATAKVEEKDDRAKEADKLKALREKAGNIGAFDVSQSYKSKCSSCHGVNGSGMQNGKKLMGPKLFGQSSEEIYQKLVDFKSGRKENIIMKGLLIKLSEEDLKVLADEIGEFPARAEEAKNR</sequence>
<keyword evidence="2" id="KW-0349">Heme</keyword>
<keyword evidence="4" id="KW-0249">Electron transport</keyword>
<dbReference type="Pfam" id="PF00034">
    <property type="entry name" value="Cytochrom_C"/>
    <property type="match status" value="1"/>
</dbReference>
<evidence type="ECO:0000313" key="8">
    <source>
        <dbReference type="EMBL" id="SFV52812.1"/>
    </source>
</evidence>
<organism evidence="8">
    <name type="scientific">hydrothermal vent metagenome</name>
    <dbReference type="NCBI Taxonomy" id="652676"/>
    <lineage>
        <taxon>unclassified sequences</taxon>
        <taxon>metagenomes</taxon>
        <taxon>ecological metagenomes</taxon>
    </lineage>
</organism>
<gene>
    <name evidence="8" type="ORF">MNB_SV-12-1339</name>
</gene>
<proteinExistence type="predicted"/>
<dbReference type="PANTHER" id="PTHR33751:SF9">
    <property type="entry name" value="CYTOCHROME C4"/>
    <property type="match status" value="1"/>
</dbReference>
<name>A0A1W1BH00_9ZZZZ</name>
<evidence type="ECO:0000256" key="4">
    <source>
        <dbReference type="ARBA" id="ARBA00022982"/>
    </source>
</evidence>
<dbReference type="Gene3D" id="1.10.760.10">
    <property type="entry name" value="Cytochrome c-like domain"/>
    <property type="match status" value="1"/>
</dbReference>
<keyword evidence="6" id="KW-0472">Membrane</keyword>
<feature type="domain" description="Cytochrome c" evidence="7">
    <location>
        <begin position="68"/>
        <end position="157"/>
    </location>
</feature>
<dbReference type="SUPFAM" id="SSF46626">
    <property type="entry name" value="Cytochrome c"/>
    <property type="match status" value="1"/>
</dbReference>
<dbReference type="InterPro" id="IPR036909">
    <property type="entry name" value="Cyt_c-like_dom_sf"/>
</dbReference>
<evidence type="ECO:0000256" key="5">
    <source>
        <dbReference type="ARBA" id="ARBA00023004"/>
    </source>
</evidence>
<keyword evidence="6" id="KW-1133">Transmembrane helix</keyword>
<evidence type="ECO:0000256" key="3">
    <source>
        <dbReference type="ARBA" id="ARBA00022723"/>
    </source>
</evidence>
<protein>
    <recommendedName>
        <fullName evidence="7">Cytochrome c domain-containing protein</fullName>
    </recommendedName>
</protein>
<keyword evidence="1" id="KW-0813">Transport</keyword>
<feature type="transmembrane region" description="Helical" evidence="6">
    <location>
        <begin position="6"/>
        <end position="27"/>
    </location>
</feature>
<dbReference type="EMBL" id="FPHE01000038">
    <property type="protein sequence ID" value="SFV52812.1"/>
    <property type="molecule type" value="Genomic_DNA"/>
</dbReference>
<dbReference type="AlphaFoldDB" id="A0A1W1BH00"/>
<dbReference type="PANTHER" id="PTHR33751">
    <property type="entry name" value="CBB3-TYPE CYTOCHROME C OXIDASE SUBUNIT FIXP"/>
    <property type="match status" value="1"/>
</dbReference>
<evidence type="ECO:0000259" key="7">
    <source>
        <dbReference type="PROSITE" id="PS51007"/>
    </source>
</evidence>
<accession>A0A1W1BH00</accession>
<dbReference type="PROSITE" id="PS51007">
    <property type="entry name" value="CYTC"/>
    <property type="match status" value="1"/>
</dbReference>
<dbReference type="GO" id="GO:0046872">
    <property type="term" value="F:metal ion binding"/>
    <property type="evidence" value="ECO:0007669"/>
    <property type="project" value="UniProtKB-KW"/>
</dbReference>
<keyword evidence="6" id="KW-0812">Transmembrane</keyword>
<keyword evidence="5" id="KW-0408">Iron</keyword>
<dbReference type="GO" id="GO:0009055">
    <property type="term" value="F:electron transfer activity"/>
    <property type="evidence" value="ECO:0007669"/>
    <property type="project" value="InterPro"/>
</dbReference>
<dbReference type="InterPro" id="IPR050597">
    <property type="entry name" value="Cytochrome_c_Oxidase_Subunit"/>
</dbReference>
<dbReference type="InterPro" id="IPR009056">
    <property type="entry name" value="Cyt_c-like_dom"/>
</dbReference>
<dbReference type="GO" id="GO:0020037">
    <property type="term" value="F:heme binding"/>
    <property type="evidence" value="ECO:0007669"/>
    <property type="project" value="InterPro"/>
</dbReference>
<evidence type="ECO:0000256" key="2">
    <source>
        <dbReference type="ARBA" id="ARBA00022617"/>
    </source>
</evidence>
<reference evidence="8" key="1">
    <citation type="submission" date="2016-10" db="EMBL/GenBank/DDBJ databases">
        <authorList>
            <person name="de Groot N.N."/>
        </authorList>
    </citation>
    <scope>NUCLEOTIDE SEQUENCE</scope>
</reference>
<evidence type="ECO:0000256" key="6">
    <source>
        <dbReference type="SAM" id="Phobius"/>
    </source>
</evidence>